<dbReference type="AlphaFoldDB" id="A0A149V644"/>
<gene>
    <name evidence="1" type="ORF">AD953_06630</name>
</gene>
<sequence>MMPAANTAQAHILACFEHICVYLEEENSFLQADDFSRVLEILPRKQVAMQALEVALAGGGANDTGNVESKAALATPEIEKAVEYFNVLAAQNHQLLRKAVDVQSEIVGLILENVAQDQRTGYGASGHYAVNKGSSGVFTFSSDV</sequence>
<protein>
    <recommendedName>
        <fullName evidence="3">Flagellar protein FlgN</fullName>
    </recommendedName>
</protein>
<reference evidence="1 2" key="1">
    <citation type="submission" date="2015-06" db="EMBL/GenBank/DDBJ databases">
        <title>Improved classification and identification of acetic acid bacteria using matrix-assisted laser desorption/ionization time-of-flight mass spectrometry; Gluconobacter nephelii and Gluconobacter uchimurae are later heterotypic synonyms of Gluconobacter japonicus and Gluconobacter oxydans, respectively.</title>
        <authorList>
            <person name="Li L."/>
            <person name="Cleenwerck I."/>
            <person name="De Vuyst L."/>
            <person name="Vandamme P."/>
        </authorList>
    </citation>
    <scope>NUCLEOTIDE SEQUENCE [LARGE SCALE GENOMIC DNA]</scope>
    <source>
        <strain evidence="1 2">LMG 1604</strain>
    </source>
</reference>
<evidence type="ECO:0000313" key="1">
    <source>
        <dbReference type="EMBL" id="KXV75649.1"/>
    </source>
</evidence>
<dbReference type="Proteomes" id="UP000075538">
    <property type="component" value="Unassembled WGS sequence"/>
</dbReference>
<dbReference type="EMBL" id="LHZZ01000506">
    <property type="protein sequence ID" value="KXV75649.1"/>
    <property type="molecule type" value="Genomic_DNA"/>
</dbReference>
<accession>A0A149V644</accession>
<dbReference type="PATRIC" id="fig|178901.15.peg.989"/>
<evidence type="ECO:0008006" key="3">
    <source>
        <dbReference type="Google" id="ProtNLM"/>
    </source>
</evidence>
<evidence type="ECO:0000313" key="2">
    <source>
        <dbReference type="Proteomes" id="UP000075538"/>
    </source>
</evidence>
<comment type="caution">
    <text evidence="1">The sequence shown here is derived from an EMBL/GenBank/DDBJ whole genome shotgun (WGS) entry which is preliminary data.</text>
</comment>
<name>A0A149V644_9PROT</name>
<dbReference type="RefSeq" id="WP_061490819.1">
    <property type="nucleotide sequence ID" value="NZ_LHZZ01000506.1"/>
</dbReference>
<proteinExistence type="predicted"/>
<organism evidence="1 2">
    <name type="scientific">Acetobacter malorum</name>
    <dbReference type="NCBI Taxonomy" id="178901"/>
    <lineage>
        <taxon>Bacteria</taxon>
        <taxon>Pseudomonadati</taxon>
        <taxon>Pseudomonadota</taxon>
        <taxon>Alphaproteobacteria</taxon>
        <taxon>Acetobacterales</taxon>
        <taxon>Acetobacteraceae</taxon>
        <taxon>Acetobacter</taxon>
    </lineage>
</organism>